<evidence type="ECO:0000313" key="4">
    <source>
        <dbReference type="EMBL" id="ACV68720.1"/>
    </source>
</evidence>
<dbReference type="InterPro" id="IPR043128">
    <property type="entry name" value="Rev_trsase/Diguanyl_cyclase"/>
</dbReference>
<dbReference type="GO" id="GO:1902201">
    <property type="term" value="P:negative regulation of bacterial-type flagellum-dependent cell motility"/>
    <property type="evidence" value="ECO:0007669"/>
    <property type="project" value="TreeGrafter"/>
</dbReference>
<accession>C8X2S3</accession>
<dbReference type="PANTHER" id="PTHR45138">
    <property type="entry name" value="REGULATORY COMPONENTS OF SENSORY TRANSDUCTION SYSTEM"/>
    <property type="match status" value="1"/>
</dbReference>
<reference evidence="5" key="1">
    <citation type="submission" date="2009-09" db="EMBL/GenBank/DDBJ databases">
        <title>The complete chromosome of Desulfohalobium retbaense DSM 5692.</title>
        <authorList>
            <consortium name="US DOE Joint Genome Institute (JGI-PGF)"/>
            <person name="Lucas S."/>
            <person name="Copeland A."/>
            <person name="Lapidus A."/>
            <person name="Glavina del Rio T."/>
            <person name="Dalin E."/>
            <person name="Tice H."/>
            <person name="Bruce D."/>
            <person name="Goodwin L."/>
            <person name="Pitluck S."/>
            <person name="Kyrpides N."/>
            <person name="Mavromatis K."/>
            <person name="Ivanova N."/>
            <person name="Mikhailova N."/>
            <person name="Munk A.C."/>
            <person name="Brettin T."/>
            <person name="Detter J.C."/>
            <person name="Han C."/>
            <person name="Tapia R."/>
            <person name="Larimer F."/>
            <person name="Land M."/>
            <person name="Hauser L."/>
            <person name="Markowitz V."/>
            <person name="Cheng J.-F."/>
            <person name="Hugenholtz P."/>
            <person name="Woyke T."/>
            <person name="Wu D."/>
            <person name="Spring S."/>
            <person name="Klenk H.-P."/>
            <person name="Eisen J.A."/>
        </authorList>
    </citation>
    <scope>NUCLEOTIDE SEQUENCE [LARGE SCALE GENOMIC DNA]</scope>
    <source>
        <strain evidence="5">DSM 5692</strain>
    </source>
</reference>
<reference evidence="4 5" key="2">
    <citation type="journal article" date="2010" name="Stand. Genomic Sci.">
        <title>Complete genome sequence of Desulfohalobium retbaense type strain (HR(100)).</title>
        <authorList>
            <person name="Spring S."/>
            <person name="Nolan M."/>
            <person name="Lapidus A."/>
            <person name="Glavina Del Rio T."/>
            <person name="Copeland A."/>
            <person name="Tice H."/>
            <person name="Cheng J.F."/>
            <person name="Lucas S."/>
            <person name="Land M."/>
            <person name="Chen F."/>
            <person name="Bruce D."/>
            <person name="Goodwin L."/>
            <person name="Pitluck S."/>
            <person name="Ivanova N."/>
            <person name="Mavromatis K."/>
            <person name="Mikhailova N."/>
            <person name="Pati A."/>
            <person name="Chen A."/>
            <person name="Palaniappan K."/>
            <person name="Hauser L."/>
            <person name="Chang Y.J."/>
            <person name="Jeffries C.D."/>
            <person name="Munk C."/>
            <person name="Kiss H."/>
            <person name="Chain P."/>
            <person name="Han C."/>
            <person name="Brettin T."/>
            <person name="Detter J.C."/>
            <person name="Schuler E."/>
            <person name="Goker M."/>
            <person name="Rohde M."/>
            <person name="Bristow J."/>
            <person name="Eisen J.A."/>
            <person name="Markowitz V."/>
            <person name="Hugenholtz P."/>
            <person name="Kyrpides N.C."/>
            <person name="Klenk H.P."/>
        </authorList>
    </citation>
    <scope>NUCLEOTIDE SEQUENCE [LARGE SCALE GENOMIC DNA]</scope>
    <source>
        <strain evidence="4 5">DSM 5692</strain>
    </source>
</reference>
<dbReference type="Pfam" id="PF00990">
    <property type="entry name" value="GGDEF"/>
    <property type="match status" value="1"/>
</dbReference>
<dbReference type="eggNOG" id="COG3706">
    <property type="taxonomic scope" value="Bacteria"/>
</dbReference>
<dbReference type="PROSITE" id="PS50887">
    <property type="entry name" value="GGDEF"/>
    <property type="match status" value="1"/>
</dbReference>
<organism evidence="4 5">
    <name type="scientific">Desulfohalobium retbaense (strain ATCC 49708 / DSM 5692 / JCM 16813 / HR100)</name>
    <dbReference type="NCBI Taxonomy" id="485915"/>
    <lineage>
        <taxon>Bacteria</taxon>
        <taxon>Pseudomonadati</taxon>
        <taxon>Thermodesulfobacteriota</taxon>
        <taxon>Desulfovibrionia</taxon>
        <taxon>Desulfovibrionales</taxon>
        <taxon>Desulfohalobiaceae</taxon>
        <taxon>Desulfohalobium</taxon>
    </lineage>
</organism>
<evidence type="ECO:0000313" key="5">
    <source>
        <dbReference type="Proteomes" id="UP000001052"/>
    </source>
</evidence>
<name>C8X2S3_DESRD</name>
<dbReference type="InterPro" id="IPR029016">
    <property type="entry name" value="GAF-like_dom_sf"/>
</dbReference>
<dbReference type="PANTHER" id="PTHR45138:SF9">
    <property type="entry name" value="DIGUANYLATE CYCLASE DGCM-RELATED"/>
    <property type="match status" value="1"/>
</dbReference>
<dbReference type="SUPFAM" id="SSF55781">
    <property type="entry name" value="GAF domain-like"/>
    <property type="match status" value="1"/>
</dbReference>
<dbReference type="GO" id="GO:0052621">
    <property type="term" value="F:diguanylate cyclase activity"/>
    <property type="evidence" value="ECO:0007669"/>
    <property type="project" value="UniProtKB-EC"/>
</dbReference>
<dbReference type="Gene3D" id="3.30.70.270">
    <property type="match status" value="1"/>
</dbReference>
<dbReference type="RefSeq" id="WP_015751867.1">
    <property type="nucleotide sequence ID" value="NC_013223.1"/>
</dbReference>
<evidence type="ECO:0000256" key="1">
    <source>
        <dbReference type="ARBA" id="ARBA00012528"/>
    </source>
</evidence>
<dbReference type="EMBL" id="CP001734">
    <property type="protein sequence ID" value="ACV68720.1"/>
    <property type="molecule type" value="Genomic_DNA"/>
</dbReference>
<comment type="catalytic activity">
    <reaction evidence="2">
        <text>2 GTP = 3',3'-c-di-GMP + 2 diphosphate</text>
        <dbReference type="Rhea" id="RHEA:24898"/>
        <dbReference type="ChEBI" id="CHEBI:33019"/>
        <dbReference type="ChEBI" id="CHEBI:37565"/>
        <dbReference type="ChEBI" id="CHEBI:58805"/>
        <dbReference type="EC" id="2.7.7.65"/>
    </reaction>
</comment>
<dbReference type="SMART" id="SM00267">
    <property type="entry name" value="GGDEF"/>
    <property type="match status" value="1"/>
</dbReference>
<dbReference type="GO" id="GO:0043709">
    <property type="term" value="P:cell adhesion involved in single-species biofilm formation"/>
    <property type="evidence" value="ECO:0007669"/>
    <property type="project" value="TreeGrafter"/>
</dbReference>
<dbReference type="NCBIfam" id="TIGR00254">
    <property type="entry name" value="GGDEF"/>
    <property type="match status" value="1"/>
</dbReference>
<dbReference type="AlphaFoldDB" id="C8X2S3"/>
<dbReference type="Gene3D" id="3.30.450.40">
    <property type="match status" value="1"/>
</dbReference>
<proteinExistence type="predicted"/>
<dbReference type="Proteomes" id="UP000001052">
    <property type="component" value="Chromosome"/>
</dbReference>
<dbReference type="HOGENOM" id="CLU_713161_0_0_7"/>
<dbReference type="InterPro" id="IPR050469">
    <property type="entry name" value="Diguanylate_Cyclase"/>
</dbReference>
<dbReference type="GO" id="GO:0005886">
    <property type="term" value="C:plasma membrane"/>
    <property type="evidence" value="ECO:0007669"/>
    <property type="project" value="TreeGrafter"/>
</dbReference>
<dbReference type="InterPro" id="IPR029787">
    <property type="entry name" value="Nucleotide_cyclase"/>
</dbReference>
<dbReference type="OrthoDB" id="9778432at2"/>
<dbReference type="KEGG" id="drt:Dret_1433"/>
<dbReference type="SUPFAM" id="SSF55073">
    <property type="entry name" value="Nucleotide cyclase"/>
    <property type="match status" value="1"/>
</dbReference>
<dbReference type="FunFam" id="3.30.70.270:FF:000001">
    <property type="entry name" value="Diguanylate cyclase domain protein"/>
    <property type="match status" value="1"/>
</dbReference>
<gene>
    <name evidence="4" type="ordered locus">Dret_1433</name>
</gene>
<keyword evidence="5" id="KW-1185">Reference proteome</keyword>
<evidence type="ECO:0000256" key="2">
    <source>
        <dbReference type="ARBA" id="ARBA00034247"/>
    </source>
</evidence>
<dbReference type="EC" id="2.7.7.65" evidence="1"/>
<dbReference type="STRING" id="485915.Dret_1433"/>
<sequence>MTDRNHPGAGVDYEELYEAFLDLERVRRREAESRQVAEILLDGLRDLTSATTAQDGLDSVLSILRQAGGFAAVFVLVEEAQDVFKVLSSTDSVFEGTVWRKKEVFSRLLERMKPLVVYDTRSVPEWQRHPGVVRERAKAAVHAPFAFGRVRAVLTCVREENGACAQTDAKLLYRLMPLLEQTLLTMRRMDELRLAKAALHAKSCALESTVQENRLLARTDFLTDLPNRRGFFEAGAKEIRRAHRYGRPLSVLLLDLDHFKKVNDVYGHDVGDHVLAQFGQKCRGRLREHDLMARLGGEEFAVLLPETPVAEASQVAEGLRRFVEGSSLAGVLEAGEVTVSIGVCELAPQEDSLSEVLKRVDTALYMAKQAGRNLVRPEQAFPASRAS</sequence>
<evidence type="ECO:0000259" key="3">
    <source>
        <dbReference type="PROSITE" id="PS50887"/>
    </source>
</evidence>
<protein>
    <recommendedName>
        <fullName evidence="1">diguanylate cyclase</fullName>
        <ecNumber evidence="1">2.7.7.65</ecNumber>
    </recommendedName>
</protein>
<feature type="domain" description="GGDEF" evidence="3">
    <location>
        <begin position="247"/>
        <end position="380"/>
    </location>
</feature>
<dbReference type="CDD" id="cd01949">
    <property type="entry name" value="GGDEF"/>
    <property type="match status" value="1"/>
</dbReference>
<dbReference type="InterPro" id="IPR000160">
    <property type="entry name" value="GGDEF_dom"/>
</dbReference>